<reference evidence="3" key="1">
    <citation type="journal article" date="2012" name="PLoS Genet.">
        <title>The genomes of the fungal plant pathogens Cladosporium fulvum and Dothistroma septosporum reveal adaptation to different hosts and lifestyles but also signatures of common ancestry.</title>
        <authorList>
            <person name="de Wit P.J.G.M."/>
            <person name="van der Burgt A."/>
            <person name="Oekmen B."/>
            <person name="Stergiopoulos I."/>
            <person name="Abd-Elsalam K.A."/>
            <person name="Aerts A.L."/>
            <person name="Bahkali A.H."/>
            <person name="Beenen H.G."/>
            <person name="Chettri P."/>
            <person name="Cox M.P."/>
            <person name="Datema E."/>
            <person name="de Vries R.P."/>
            <person name="Dhillon B."/>
            <person name="Ganley A.R."/>
            <person name="Griffiths S.A."/>
            <person name="Guo Y."/>
            <person name="Hamelin R.C."/>
            <person name="Henrissat B."/>
            <person name="Kabir M.S."/>
            <person name="Jashni M.K."/>
            <person name="Kema G."/>
            <person name="Klaubauf S."/>
            <person name="Lapidus A."/>
            <person name="Levasseur A."/>
            <person name="Lindquist E."/>
            <person name="Mehrabi R."/>
            <person name="Ohm R.A."/>
            <person name="Owen T.J."/>
            <person name="Salamov A."/>
            <person name="Schwelm A."/>
            <person name="Schijlen E."/>
            <person name="Sun H."/>
            <person name="van den Burg H.A."/>
            <person name="van Ham R.C.H.J."/>
            <person name="Zhang S."/>
            <person name="Goodwin S.B."/>
            <person name="Grigoriev I.V."/>
            <person name="Collemare J."/>
            <person name="Bradshaw R.E."/>
        </authorList>
    </citation>
    <scope>NUCLEOTIDE SEQUENCE [LARGE SCALE GENOMIC DNA]</scope>
    <source>
        <strain evidence="3">NZE10 / CBS 128990</strain>
    </source>
</reference>
<keyword evidence="3" id="KW-1185">Reference proteome</keyword>
<sequence>MAKSWARICSTSLPSGGAAVTRERSSMDIVRGVLKEGLEATSAPGRGPFDALGKRWDGVNGQQMLPLGPIVSLDGQHSPQGTSQPSNIKNHSTESNAAIFRVGAMPPEFVEGQHSPTQPIQPGVSGPQILPAIVYPLIHRPRSYCDKVIVSRPMALAHLQHQIRSKARDSSASQRRGISIPFHPASD</sequence>
<proteinExistence type="predicted"/>
<name>N1PFN8_DOTSN</name>
<evidence type="ECO:0000256" key="1">
    <source>
        <dbReference type="SAM" id="MobiDB-lite"/>
    </source>
</evidence>
<evidence type="ECO:0000313" key="3">
    <source>
        <dbReference type="Proteomes" id="UP000016933"/>
    </source>
</evidence>
<gene>
    <name evidence="2" type="ORF">DOTSEDRAFT_38108</name>
</gene>
<reference evidence="2 3" key="2">
    <citation type="journal article" date="2012" name="PLoS Pathog.">
        <title>Diverse lifestyles and strategies of plant pathogenesis encoded in the genomes of eighteen Dothideomycetes fungi.</title>
        <authorList>
            <person name="Ohm R.A."/>
            <person name="Feau N."/>
            <person name="Henrissat B."/>
            <person name="Schoch C.L."/>
            <person name="Horwitz B.A."/>
            <person name="Barry K.W."/>
            <person name="Condon B.J."/>
            <person name="Copeland A.C."/>
            <person name="Dhillon B."/>
            <person name="Glaser F."/>
            <person name="Hesse C.N."/>
            <person name="Kosti I."/>
            <person name="LaButti K."/>
            <person name="Lindquist E.A."/>
            <person name="Lucas S."/>
            <person name="Salamov A.A."/>
            <person name="Bradshaw R.E."/>
            <person name="Ciuffetti L."/>
            <person name="Hamelin R.C."/>
            <person name="Kema G.H.J."/>
            <person name="Lawrence C."/>
            <person name="Scott J.A."/>
            <person name="Spatafora J.W."/>
            <person name="Turgeon B.G."/>
            <person name="de Wit P.J.G.M."/>
            <person name="Zhong S."/>
            <person name="Goodwin S.B."/>
            <person name="Grigoriev I.V."/>
        </authorList>
    </citation>
    <scope>NUCLEOTIDE SEQUENCE [LARGE SCALE GENOMIC DNA]</scope>
    <source>
        <strain evidence="3">NZE10 / CBS 128990</strain>
    </source>
</reference>
<feature type="region of interest" description="Disordered" evidence="1">
    <location>
        <begin position="164"/>
        <end position="187"/>
    </location>
</feature>
<evidence type="ECO:0000313" key="2">
    <source>
        <dbReference type="EMBL" id="EME40106.1"/>
    </source>
</evidence>
<dbReference type="AlphaFoldDB" id="N1PFN8"/>
<organism evidence="2 3">
    <name type="scientific">Dothistroma septosporum (strain NZE10 / CBS 128990)</name>
    <name type="common">Red band needle blight fungus</name>
    <name type="synonym">Mycosphaerella pini</name>
    <dbReference type="NCBI Taxonomy" id="675120"/>
    <lineage>
        <taxon>Eukaryota</taxon>
        <taxon>Fungi</taxon>
        <taxon>Dikarya</taxon>
        <taxon>Ascomycota</taxon>
        <taxon>Pezizomycotina</taxon>
        <taxon>Dothideomycetes</taxon>
        <taxon>Dothideomycetidae</taxon>
        <taxon>Mycosphaerellales</taxon>
        <taxon>Mycosphaerellaceae</taxon>
        <taxon>Dothistroma</taxon>
    </lineage>
</organism>
<dbReference type="Proteomes" id="UP000016933">
    <property type="component" value="Unassembled WGS sequence"/>
</dbReference>
<dbReference type="HOGENOM" id="CLU_1447639_0_0_1"/>
<protein>
    <submittedName>
        <fullName evidence="2">Uncharacterized protein</fullName>
    </submittedName>
</protein>
<dbReference type="EMBL" id="KB446544">
    <property type="protein sequence ID" value="EME40106.1"/>
    <property type="molecule type" value="Genomic_DNA"/>
</dbReference>
<accession>N1PFN8</accession>